<accession>A0A5M6CM89</accession>
<feature type="transmembrane region" description="Helical" evidence="6">
    <location>
        <begin position="92"/>
        <end position="114"/>
    </location>
</feature>
<proteinExistence type="predicted"/>
<feature type="transmembrane region" description="Helical" evidence="6">
    <location>
        <begin position="297"/>
        <end position="316"/>
    </location>
</feature>
<dbReference type="PANTHER" id="PTHR42865:SF1">
    <property type="entry name" value="AEROBIC C4-DICARBOXYLATE TRANSPORT PROTEIN"/>
    <property type="match status" value="1"/>
</dbReference>
<dbReference type="GO" id="GO:0005886">
    <property type="term" value="C:plasma membrane"/>
    <property type="evidence" value="ECO:0007669"/>
    <property type="project" value="UniProtKB-SubCell"/>
</dbReference>
<comment type="subcellular location">
    <subcellularLocation>
        <location evidence="1">Membrane</location>
        <topology evidence="1">Multi-pass membrane protein</topology>
    </subcellularLocation>
</comment>
<feature type="transmembrane region" description="Helical" evidence="6">
    <location>
        <begin position="187"/>
        <end position="206"/>
    </location>
</feature>
<evidence type="ECO:0000256" key="6">
    <source>
        <dbReference type="SAM" id="Phobius"/>
    </source>
</evidence>
<dbReference type="AlphaFoldDB" id="A0A5M6CM89"/>
<evidence type="ECO:0000256" key="3">
    <source>
        <dbReference type="ARBA" id="ARBA00022692"/>
    </source>
</evidence>
<protein>
    <submittedName>
        <fullName evidence="7">Cation:dicarboxylase symporter family transporter</fullName>
    </submittedName>
</protein>
<comment type="caution">
    <text evidence="7">The sequence shown here is derived from an EMBL/GenBank/DDBJ whole genome shotgun (WGS) entry which is preliminary data.</text>
</comment>
<gene>
    <name evidence="7" type="ORF">F0460_07145</name>
</gene>
<evidence type="ECO:0000256" key="5">
    <source>
        <dbReference type="ARBA" id="ARBA00023136"/>
    </source>
</evidence>
<keyword evidence="3 6" id="KW-0812">Transmembrane</keyword>
<dbReference type="PANTHER" id="PTHR42865">
    <property type="entry name" value="PROTON/GLUTAMATE-ASPARTATE SYMPORTER"/>
    <property type="match status" value="1"/>
</dbReference>
<feature type="transmembrane region" description="Helical" evidence="6">
    <location>
        <begin position="323"/>
        <end position="343"/>
    </location>
</feature>
<keyword evidence="4 6" id="KW-1133">Transmembrane helix</keyword>
<dbReference type="InterPro" id="IPR001991">
    <property type="entry name" value="Na-dicarboxylate_symporter"/>
</dbReference>
<reference evidence="7 8" key="1">
    <citation type="submission" date="2019-09" db="EMBL/GenBank/DDBJ databases">
        <title>Genome sequence and assembly of Flavobacterium sp.</title>
        <authorList>
            <person name="Chhetri G."/>
        </authorList>
    </citation>
    <scope>NUCLEOTIDE SEQUENCE [LARGE SCALE GENOMIC DNA]</scope>
    <source>
        <strain evidence="7 8">SNL9</strain>
    </source>
</reference>
<name>A0A5M6CM89_9FLAO</name>
<dbReference type="Pfam" id="PF00375">
    <property type="entry name" value="SDF"/>
    <property type="match status" value="1"/>
</dbReference>
<dbReference type="RefSeq" id="WP_150011688.1">
    <property type="nucleotide sequence ID" value="NZ_VWSG01000004.1"/>
</dbReference>
<keyword evidence="8" id="KW-1185">Reference proteome</keyword>
<feature type="transmembrane region" description="Helical" evidence="6">
    <location>
        <begin position="349"/>
        <end position="372"/>
    </location>
</feature>
<evidence type="ECO:0000313" key="8">
    <source>
        <dbReference type="Proteomes" id="UP000325141"/>
    </source>
</evidence>
<dbReference type="Proteomes" id="UP000325141">
    <property type="component" value="Unassembled WGS sequence"/>
</dbReference>
<dbReference type="SUPFAM" id="SSF118215">
    <property type="entry name" value="Proton glutamate symport protein"/>
    <property type="match status" value="1"/>
</dbReference>
<feature type="transmembrane region" description="Helical" evidence="6">
    <location>
        <begin position="20"/>
        <end position="43"/>
    </location>
</feature>
<dbReference type="EMBL" id="VWSG01000004">
    <property type="protein sequence ID" value="KAA5535550.1"/>
    <property type="molecule type" value="Genomic_DNA"/>
</dbReference>
<evidence type="ECO:0000313" key="7">
    <source>
        <dbReference type="EMBL" id="KAA5535550.1"/>
    </source>
</evidence>
<keyword evidence="2" id="KW-0813">Transport</keyword>
<dbReference type="Gene3D" id="1.10.3860.10">
    <property type="entry name" value="Sodium:dicarboxylate symporter"/>
    <property type="match status" value="1"/>
</dbReference>
<sequence length="416" mass="46229">MIKEDKFSPKNSGVPTQNKFVRNLATYVFVAIALGILVGHFFPEIGIKTEFIGTWFLYVIEPLIQPLIFLTIIIGIANVGNIRRVGRLGFKTIVYFEVVTTLAMLSAIGMGFLLQPGKIDKNYLNIAEAGSYAVSNFNNDWLQFLVLNRPLLLLIVAVIIGLLLNVSEKKYKLVPRIEKFRAVLYRILMYVFYLIPFAAFSGMAYSVSKFGINSLLPLGKLVAATYITMALFIVVVFGLVLKRFKMSLWKFLISIKEEILVVFGTSSSRAAFPLIVAKLEKMGCGKLVTGFVVPLGYSFNLTGASIFLPMSVIFIAQLYDIPLLFTDIIFLLLVLTFTTKIASGIPGSGFIALSATLSILHKFPMEGLIFLFSIDKFMNEARTLTNFIGNAVAVLVISKLENDFVPNEEINISIDK</sequence>
<feature type="transmembrane region" description="Helical" evidence="6">
    <location>
        <begin position="141"/>
        <end position="166"/>
    </location>
</feature>
<feature type="transmembrane region" description="Helical" evidence="6">
    <location>
        <begin position="218"/>
        <end position="239"/>
    </location>
</feature>
<dbReference type="GO" id="GO:0015293">
    <property type="term" value="F:symporter activity"/>
    <property type="evidence" value="ECO:0007669"/>
    <property type="project" value="UniProtKB-KW"/>
</dbReference>
<feature type="transmembrane region" description="Helical" evidence="6">
    <location>
        <begin position="55"/>
        <end position="80"/>
    </location>
</feature>
<keyword evidence="5 6" id="KW-0472">Membrane</keyword>
<evidence type="ECO:0000256" key="4">
    <source>
        <dbReference type="ARBA" id="ARBA00022989"/>
    </source>
</evidence>
<dbReference type="PRINTS" id="PR00173">
    <property type="entry name" value="EDTRNSPORT"/>
</dbReference>
<evidence type="ECO:0000256" key="2">
    <source>
        <dbReference type="ARBA" id="ARBA00022448"/>
    </source>
</evidence>
<organism evidence="7 8">
    <name type="scientific">Paenimyroides baculatum</name>
    <dbReference type="NCBI Taxonomy" id="2608000"/>
    <lineage>
        <taxon>Bacteria</taxon>
        <taxon>Pseudomonadati</taxon>
        <taxon>Bacteroidota</taxon>
        <taxon>Flavobacteriia</taxon>
        <taxon>Flavobacteriales</taxon>
        <taxon>Flavobacteriaceae</taxon>
        <taxon>Paenimyroides</taxon>
    </lineage>
</organism>
<dbReference type="InterPro" id="IPR036458">
    <property type="entry name" value="Na:dicarbo_symporter_sf"/>
</dbReference>
<evidence type="ECO:0000256" key="1">
    <source>
        <dbReference type="ARBA" id="ARBA00004141"/>
    </source>
</evidence>
<dbReference type="GO" id="GO:0006835">
    <property type="term" value="P:dicarboxylic acid transport"/>
    <property type="evidence" value="ECO:0007669"/>
    <property type="project" value="TreeGrafter"/>
</dbReference>